<accession>A0ABR8CSY6</accession>
<feature type="domain" description="DUF4114" evidence="2">
    <location>
        <begin position="986"/>
        <end position="1056"/>
    </location>
</feature>
<dbReference type="InterPro" id="IPR036907">
    <property type="entry name" value="5'-Nucleotdase_C_sf"/>
</dbReference>
<keyword evidence="4" id="KW-1185">Reference proteome</keyword>
<dbReference type="PANTHER" id="PTHR11575">
    <property type="entry name" value="5'-NUCLEOTIDASE-RELATED"/>
    <property type="match status" value="1"/>
</dbReference>
<proteinExistence type="predicted"/>
<dbReference type="InterPro" id="IPR029052">
    <property type="entry name" value="Metallo-depent_PP-like"/>
</dbReference>
<reference evidence="3 4" key="1">
    <citation type="journal article" date="2020" name="ISME J.">
        <title>Comparative genomics reveals insights into cyanobacterial evolution and habitat adaptation.</title>
        <authorList>
            <person name="Chen M.Y."/>
            <person name="Teng W.K."/>
            <person name="Zhao L."/>
            <person name="Hu C.X."/>
            <person name="Zhou Y.K."/>
            <person name="Han B.P."/>
            <person name="Song L.R."/>
            <person name="Shu W.S."/>
        </authorList>
    </citation>
    <scope>NUCLEOTIDE SEQUENCE [LARGE SCALE GENOMIC DNA]</scope>
    <source>
        <strain evidence="3 4">FACHB-260</strain>
    </source>
</reference>
<dbReference type="InterPro" id="IPR025193">
    <property type="entry name" value="DUF4114"/>
</dbReference>
<dbReference type="SUPFAM" id="SSF56300">
    <property type="entry name" value="Metallo-dependent phosphatases"/>
    <property type="match status" value="1"/>
</dbReference>
<dbReference type="Proteomes" id="UP000607281">
    <property type="component" value="Unassembled WGS sequence"/>
</dbReference>
<feature type="domain" description="5'-Nucleotidase C-terminal" evidence="1">
    <location>
        <begin position="416"/>
        <end position="621"/>
    </location>
</feature>
<dbReference type="EMBL" id="JACJRF010000041">
    <property type="protein sequence ID" value="MBD2346322.1"/>
    <property type="molecule type" value="Genomic_DNA"/>
</dbReference>
<dbReference type="SUPFAM" id="SSF55816">
    <property type="entry name" value="5'-nucleotidase (syn. UDP-sugar hydrolase), C-terminal domain"/>
    <property type="match status" value="1"/>
</dbReference>
<dbReference type="Gene3D" id="3.60.21.10">
    <property type="match status" value="1"/>
</dbReference>
<dbReference type="PANTHER" id="PTHR11575:SF24">
    <property type="entry name" value="5'-NUCLEOTIDASE"/>
    <property type="match status" value="1"/>
</dbReference>
<evidence type="ECO:0000313" key="4">
    <source>
        <dbReference type="Proteomes" id="UP000607281"/>
    </source>
</evidence>
<dbReference type="Gene3D" id="3.90.780.10">
    <property type="entry name" value="5'-Nucleotidase, C-terminal domain"/>
    <property type="match status" value="1"/>
</dbReference>
<dbReference type="RefSeq" id="WP_190408741.1">
    <property type="nucleotide sequence ID" value="NZ_JACJRF010000041.1"/>
</dbReference>
<evidence type="ECO:0000259" key="1">
    <source>
        <dbReference type="Pfam" id="PF02872"/>
    </source>
</evidence>
<gene>
    <name evidence="3" type="ORF">H6G18_19540</name>
</gene>
<evidence type="ECO:0000259" key="2">
    <source>
        <dbReference type="Pfam" id="PF13448"/>
    </source>
</evidence>
<organism evidence="3 4">
    <name type="scientific">Anabaena subtropica FACHB-260</name>
    <dbReference type="NCBI Taxonomy" id="2692884"/>
    <lineage>
        <taxon>Bacteria</taxon>
        <taxon>Bacillati</taxon>
        <taxon>Cyanobacteriota</taxon>
        <taxon>Cyanophyceae</taxon>
        <taxon>Nostocales</taxon>
        <taxon>Nostocaceae</taxon>
        <taxon>Anabaena</taxon>
    </lineage>
</organism>
<comment type="caution">
    <text evidence="3">The sequence shown here is derived from an EMBL/GenBank/DDBJ whole genome shotgun (WGS) entry which is preliminary data.</text>
</comment>
<protein>
    <submittedName>
        <fullName evidence="3">5'-nucleotidase C-terminal domain-containing protein</fullName>
    </submittedName>
</protein>
<dbReference type="InterPro" id="IPR006179">
    <property type="entry name" value="5_nucleotidase/apyrase"/>
</dbReference>
<evidence type="ECO:0000313" key="3">
    <source>
        <dbReference type="EMBL" id="MBD2346322.1"/>
    </source>
</evidence>
<dbReference type="PRINTS" id="PR01607">
    <property type="entry name" value="APYRASEFAMLY"/>
</dbReference>
<sequence length="1059" mass="111423">MTFTLQILHASDFEGGINAAGTSPQTSDAVRFSAVLNRLRTNTDVDTFGVPSNVLANTLTLSSGDNYIPGVFLNASSDTSLNGVGGLGSSTAPVIGRGDIGILNALGIQASVLGNHEFDLGVRQVRDILRSGAGNPGTNFPYLSANLDFTPEIAGATNPDGGIGASDLATNQDTAEASTIPRRIARSTVITLPGADGILGNADDERIGIVGATTPLLPTISSPGRVGVSPSNPVDYDALAGAIQGQVDILTGTGINKVVLLAHMQQLDIEANQLAPRLRDVDVIVAGGSHTLLADGNDSLRAGDTSGSVYPLIRNSASNQPVLVVNTEANYQYVGRLVATFDDAGIIQTNTLDPNINGAYATDQVGVDRVYGVSNFDPAGDITTFTNATANTQHQNIVAITDGIRNVIGSKDNLIVGSSTVFLNGTRNDVRTQETNFGSLTADANLWQARQVDPTVVISLKNGGGIRDNIGAIDGSGGAVDASGTRRLPTQPSALAPDKQEGDISQLDIENSLRFNNSLTLITVTAQQLKWLLEHGVAATAPGRTPGQFPQVAGINFSFDATRNAIAFDNNGNITRQGDRIRSLTVLNEDGTPRDVLVQDGRLIGDANRTFRMVTLNFLAGTAISSTTPGLGGDSYPFPRFVLDNPTLANRVDLRGETADVNGNGVIDAPVALAPGNFTFAAAGTEQDALAEYMQATYGETPYQISDRGFRPDSPRIINLGAGETGLNTDNSLTVAANTNLRVSLSGVNSTGVNEIGFFVVDDEQNTINGITPGSQGYVQAALSRGQVIFSAIANNPQGYDPLQRSRILSGLNNGSRVVFYLVENSTTDAVLAGRNANVLFGTANNNAAQVADLGGDRYQIAWRNQQNNQTFNNLIVTVERTTATETPGTRLQGQEQRELIDLRGFTGQQIGAEFIVNREAAFNNIVGFYRVIDVDGGIDTNGDGNADLLPGQTGYAQAAVRSRVPDINLAVPNQGTANFASQLAGGGIYAPFIISNSTVDRVLSGQTNQVYFPFLGANPNQIDHIRLLGDNTFGFEDLPNGGDFDYNDVIVRVNLSIP</sequence>
<dbReference type="Pfam" id="PF13448">
    <property type="entry name" value="DUF4114"/>
    <property type="match status" value="1"/>
</dbReference>
<dbReference type="InterPro" id="IPR008334">
    <property type="entry name" value="5'-Nucleotdase_C"/>
</dbReference>
<name>A0ABR8CSY6_9NOST</name>
<dbReference type="Pfam" id="PF02872">
    <property type="entry name" value="5_nucleotid_C"/>
    <property type="match status" value="1"/>
</dbReference>